<keyword evidence="1" id="KW-0175">Coiled coil</keyword>
<dbReference type="Proteomes" id="UP000243217">
    <property type="component" value="Unassembled WGS sequence"/>
</dbReference>
<dbReference type="CDD" id="cd14686">
    <property type="entry name" value="bZIP"/>
    <property type="match status" value="1"/>
</dbReference>
<sequence length="434" mass="49249">MAFSFPSRSLDDMDMLFNIEPVPFFELDMNEDMEMEHGRPLPPPQSNFMYGDINGAAGAFVNPVYYDSMKLEMPSAPMLYPKKESSPYSRSPPSGGRNLSLSSINSRCQTEEELLAQPVSSLTEEEKKIRRRAQVAKSARKHRKGLKEELEMLRQQVKYLQEQMVAKVTAPETPAPADGAVSEAVADAMNTRVLHPYTHIPANPEERKVALIKIADQSMARAWNLVNAERSQAFPYFDMKLNSSGPDMEIRLVRGKIIEQFDHKTIVDATWNSVLDFSFDVDARLKRYVSAKKLMNLDADTRYGRIKIPILKTSKGVICMESFFIVRRKIYDNHAILLWKTVDSDELFPTDSQYLRNVELGCAVLETQNLPNGEKQTIMRCVVHSMPPVKAIAEPKGRISEAFLSTLCRCSDFFDDCTRDTLLSSRNKLPAHDH</sequence>
<accession>A0A1V9ZCR6</accession>
<name>A0A1V9ZCR6_9STRA</name>
<feature type="compositionally biased region" description="Low complexity" evidence="2">
    <location>
        <begin position="86"/>
        <end position="97"/>
    </location>
</feature>
<gene>
    <name evidence="3" type="ORF">THRCLA_07567</name>
</gene>
<organism evidence="3 4">
    <name type="scientific">Thraustotheca clavata</name>
    <dbReference type="NCBI Taxonomy" id="74557"/>
    <lineage>
        <taxon>Eukaryota</taxon>
        <taxon>Sar</taxon>
        <taxon>Stramenopiles</taxon>
        <taxon>Oomycota</taxon>
        <taxon>Saprolegniomycetes</taxon>
        <taxon>Saprolegniales</taxon>
        <taxon>Achlyaceae</taxon>
        <taxon>Thraustotheca</taxon>
    </lineage>
</organism>
<keyword evidence="4" id="KW-1185">Reference proteome</keyword>
<evidence type="ECO:0000256" key="1">
    <source>
        <dbReference type="SAM" id="Coils"/>
    </source>
</evidence>
<dbReference type="EMBL" id="JNBS01002032">
    <property type="protein sequence ID" value="OQR95796.1"/>
    <property type="molecule type" value="Genomic_DNA"/>
</dbReference>
<reference evidence="3 4" key="1">
    <citation type="journal article" date="2014" name="Genome Biol. Evol.">
        <title>The secreted proteins of Achlya hypogyna and Thraustotheca clavata identify the ancestral oomycete secretome and reveal gene acquisitions by horizontal gene transfer.</title>
        <authorList>
            <person name="Misner I."/>
            <person name="Blouin N."/>
            <person name="Leonard G."/>
            <person name="Richards T.A."/>
            <person name="Lane C.E."/>
        </authorList>
    </citation>
    <scope>NUCLEOTIDE SEQUENCE [LARGE SCALE GENOMIC DNA]</scope>
    <source>
        <strain evidence="3 4">ATCC 34112</strain>
    </source>
</reference>
<protein>
    <recommendedName>
        <fullName evidence="5">BZIP domain-containing protein</fullName>
    </recommendedName>
</protein>
<proteinExistence type="predicted"/>
<feature type="region of interest" description="Disordered" evidence="2">
    <location>
        <begin position="82"/>
        <end position="102"/>
    </location>
</feature>
<dbReference type="OrthoDB" id="161411at2759"/>
<evidence type="ECO:0000313" key="4">
    <source>
        <dbReference type="Proteomes" id="UP000243217"/>
    </source>
</evidence>
<dbReference type="AlphaFoldDB" id="A0A1V9ZCR6"/>
<feature type="coiled-coil region" evidence="1">
    <location>
        <begin position="136"/>
        <end position="163"/>
    </location>
</feature>
<comment type="caution">
    <text evidence="3">The sequence shown here is derived from an EMBL/GenBank/DDBJ whole genome shotgun (WGS) entry which is preliminary data.</text>
</comment>
<evidence type="ECO:0008006" key="5">
    <source>
        <dbReference type="Google" id="ProtNLM"/>
    </source>
</evidence>
<evidence type="ECO:0000313" key="3">
    <source>
        <dbReference type="EMBL" id="OQR95796.1"/>
    </source>
</evidence>
<evidence type="ECO:0000256" key="2">
    <source>
        <dbReference type="SAM" id="MobiDB-lite"/>
    </source>
</evidence>